<accession>A0A161YJQ5</accession>
<dbReference type="GO" id="GO:0003723">
    <property type="term" value="F:RNA binding"/>
    <property type="evidence" value="ECO:0007669"/>
    <property type="project" value="InterPro"/>
</dbReference>
<dbReference type="AlphaFoldDB" id="A0A161YJQ5"/>
<evidence type="ECO:0000313" key="1">
    <source>
        <dbReference type="EMBL" id="WOG99857.1"/>
    </source>
</evidence>
<evidence type="ECO:0000313" key="2">
    <source>
        <dbReference type="Proteomes" id="UP000077755"/>
    </source>
</evidence>
<gene>
    <name evidence="1" type="ORF">DCAR_0519213</name>
</gene>
<organism evidence="1 2">
    <name type="scientific">Daucus carota subsp. sativus</name>
    <name type="common">Carrot</name>
    <dbReference type="NCBI Taxonomy" id="79200"/>
    <lineage>
        <taxon>Eukaryota</taxon>
        <taxon>Viridiplantae</taxon>
        <taxon>Streptophyta</taxon>
        <taxon>Embryophyta</taxon>
        <taxon>Tracheophyta</taxon>
        <taxon>Spermatophyta</taxon>
        <taxon>Magnoliopsida</taxon>
        <taxon>eudicotyledons</taxon>
        <taxon>Gunneridae</taxon>
        <taxon>Pentapetalae</taxon>
        <taxon>asterids</taxon>
        <taxon>campanulids</taxon>
        <taxon>Apiales</taxon>
        <taxon>Apiaceae</taxon>
        <taxon>Apioideae</taxon>
        <taxon>Scandiceae</taxon>
        <taxon>Daucinae</taxon>
        <taxon>Daucus</taxon>
        <taxon>Daucus sect. Daucus</taxon>
    </lineage>
</organism>
<dbReference type="Proteomes" id="UP000077755">
    <property type="component" value="Chromosome 5"/>
</dbReference>
<dbReference type="InterPro" id="IPR036430">
    <property type="entry name" value="RNase_T2-like_sf"/>
</dbReference>
<dbReference type="Gene3D" id="3.90.730.10">
    <property type="entry name" value="Ribonuclease T2-like"/>
    <property type="match status" value="1"/>
</dbReference>
<sequence length="205" mass="23732">MLLDNLNFSLRYDLRLSVNQRRFDVSIHGYWCAILKSNSPFVSHLVNVQPTFADFTRAEQEINALDPVALEKLKLMWPSCGSKSTEDLMMHQFAKHALIAENNYKVNYFKKTLDVSTPFFLGDKDIRAFLRDNYAPGVKYNTHLVNTDIDYFVGTRTKIGYASYGPLTLDSISVLHDEFDQPIHHPDRNLAHQNPRPRDMIVVRR</sequence>
<name>A0A161YJQ5_DAUCS</name>
<reference evidence="1" key="2">
    <citation type="submission" date="2022-03" db="EMBL/GenBank/DDBJ databases">
        <title>Draft title - Genomic analysis of global carrot germplasm unveils the trajectory of domestication and the origin of high carotenoid orange carrot.</title>
        <authorList>
            <person name="Iorizzo M."/>
            <person name="Ellison S."/>
            <person name="Senalik D."/>
            <person name="Macko-Podgorni A."/>
            <person name="Grzebelus D."/>
            <person name="Bostan H."/>
            <person name="Rolling W."/>
            <person name="Curaba J."/>
            <person name="Simon P."/>
        </authorList>
    </citation>
    <scope>NUCLEOTIDE SEQUENCE</scope>
    <source>
        <tissue evidence="1">Leaf</tissue>
    </source>
</reference>
<protein>
    <submittedName>
        <fullName evidence="1">Uncharacterized protein</fullName>
    </submittedName>
</protein>
<dbReference type="GO" id="GO:0033897">
    <property type="term" value="F:ribonuclease T2 activity"/>
    <property type="evidence" value="ECO:0007669"/>
    <property type="project" value="InterPro"/>
</dbReference>
<proteinExistence type="predicted"/>
<dbReference type="Gramene" id="KZM93559">
    <property type="protein sequence ID" value="KZM93559"/>
    <property type="gene ID" value="DCAR_016804"/>
</dbReference>
<dbReference type="SUPFAM" id="SSF55895">
    <property type="entry name" value="Ribonuclease Rh-like"/>
    <property type="match status" value="1"/>
</dbReference>
<reference evidence="1" key="1">
    <citation type="journal article" date="2016" name="Nat. Genet.">
        <title>A high-quality carrot genome assembly provides new insights into carotenoid accumulation and asterid genome evolution.</title>
        <authorList>
            <person name="Iorizzo M."/>
            <person name="Ellison S."/>
            <person name="Senalik D."/>
            <person name="Zeng P."/>
            <person name="Satapoomin P."/>
            <person name="Huang J."/>
            <person name="Bowman M."/>
            <person name="Iovene M."/>
            <person name="Sanseverino W."/>
            <person name="Cavagnaro P."/>
            <person name="Yildiz M."/>
            <person name="Macko-Podgorni A."/>
            <person name="Moranska E."/>
            <person name="Grzebelus E."/>
            <person name="Grzebelus D."/>
            <person name="Ashrafi H."/>
            <person name="Zheng Z."/>
            <person name="Cheng S."/>
            <person name="Spooner D."/>
            <person name="Van Deynze A."/>
            <person name="Simon P."/>
        </authorList>
    </citation>
    <scope>NUCLEOTIDE SEQUENCE</scope>
    <source>
        <tissue evidence="1">Leaf</tissue>
    </source>
</reference>
<keyword evidence="2" id="KW-1185">Reference proteome</keyword>
<dbReference type="EMBL" id="CP093347">
    <property type="protein sequence ID" value="WOG99857.1"/>
    <property type="molecule type" value="Genomic_DNA"/>
</dbReference>